<evidence type="ECO:0000313" key="9">
    <source>
        <dbReference type="Proteomes" id="UP001221142"/>
    </source>
</evidence>
<evidence type="ECO:0000256" key="5">
    <source>
        <dbReference type="ARBA" id="ARBA00034808"/>
    </source>
</evidence>
<dbReference type="Pfam" id="PF00270">
    <property type="entry name" value="DEAD"/>
    <property type="match status" value="1"/>
</dbReference>
<dbReference type="GO" id="GO:0009378">
    <property type="term" value="F:four-way junction helicase activity"/>
    <property type="evidence" value="ECO:0007669"/>
    <property type="project" value="TreeGrafter"/>
</dbReference>
<dbReference type="GO" id="GO:0043138">
    <property type="term" value="F:3'-5' DNA helicase activity"/>
    <property type="evidence" value="ECO:0007669"/>
    <property type="project" value="UniProtKB-EC"/>
</dbReference>
<evidence type="ECO:0000256" key="1">
    <source>
        <dbReference type="ARBA" id="ARBA00005446"/>
    </source>
</evidence>
<dbReference type="GO" id="GO:0016787">
    <property type="term" value="F:hydrolase activity"/>
    <property type="evidence" value="ECO:0007669"/>
    <property type="project" value="UniProtKB-KW"/>
</dbReference>
<sequence length="250" mass="27762">MTGLDNQPGPSSCPVPSQYQAGGRIHTRRQGLNREIAGLDVEINNIQKDICQMKDLLLLRQEHKQKLIEQVGGGIDYTESDFEWSGELKTQLKTVFNIDDFRLCQEGACNANMDGRDIVCIMPTGGGKSLTYQLPALLNSGCTLVVSPLISLIADQIMHLQEAGIEAVKLTGSTSKTEARAINDRLIAMANSRRDRQERDIKLCYVTPEKIAKSKMFLSMLQKLVDGGQLARIVIDEAHTDPLARHEPWM</sequence>
<keyword evidence="8" id="KW-0378">Hydrolase</keyword>
<evidence type="ECO:0000256" key="6">
    <source>
        <dbReference type="SAM" id="MobiDB-lite"/>
    </source>
</evidence>
<protein>
    <recommendedName>
        <fullName evidence="5">DNA 3'-5' helicase</fullName>
        <ecNumber evidence="5">5.6.2.4</ecNumber>
    </recommendedName>
</protein>
<keyword evidence="2" id="KW-0238">DNA-binding</keyword>
<comment type="similarity">
    <text evidence="1">Belongs to the helicase family. RecQ subfamily.</text>
</comment>
<proteinExistence type="inferred from homology"/>
<name>A0AAD7CKC2_9AGAR</name>
<reference evidence="8" key="1">
    <citation type="submission" date="2023-03" db="EMBL/GenBank/DDBJ databases">
        <title>Massive genome expansion in bonnet fungi (Mycena s.s.) driven by repeated elements and novel gene families across ecological guilds.</title>
        <authorList>
            <consortium name="Lawrence Berkeley National Laboratory"/>
            <person name="Harder C.B."/>
            <person name="Miyauchi S."/>
            <person name="Viragh M."/>
            <person name="Kuo A."/>
            <person name="Thoen E."/>
            <person name="Andreopoulos B."/>
            <person name="Lu D."/>
            <person name="Skrede I."/>
            <person name="Drula E."/>
            <person name="Henrissat B."/>
            <person name="Morin E."/>
            <person name="Kohler A."/>
            <person name="Barry K."/>
            <person name="LaButti K."/>
            <person name="Morin E."/>
            <person name="Salamov A."/>
            <person name="Lipzen A."/>
            <person name="Mereny Z."/>
            <person name="Hegedus B."/>
            <person name="Baldrian P."/>
            <person name="Stursova M."/>
            <person name="Weitz H."/>
            <person name="Taylor A."/>
            <person name="Grigoriev I.V."/>
            <person name="Nagy L.G."/>
            <person name="Martin F."/>
            <person name="Kauserud H."/>
        </authorList>
    </citation>
    <scope>NUCLEOTIDE SEQUENCE</scope>
    <source>
        <strain evidence="8">9284</strain>
    </source>
</reference>
<dbReference type="GO" id="GO:0000724">
    <property type="term" value="P:double-strand break repair via homologous recombination"/>
    <property type="evidence" value="ECO:0007669"/>
    <property type="project" value="TreeGrafter"/>
</dbReference>
<dbReference type="InterPro" id="IPR011545">
    <property type="entry name" value="DEAD/DEAH_box_helicase_dom"/>
</dbReference>
<dbReference type="Gene3D" id="3.40.50.300">
    <property type="entry name" value="P-loop containing nucleotide triphosphate hydrolases"/>
    <property type="match status" value="1"/>
</dbReference>
<dbReference type="PROSITE" id="PS51192">
    <property type="entry name" value="HELICASE_ATP_BIND_1"/>
    <property type="match status" value="1"/>
</dbReference>
<keyword evidence="9" id="KW-1185">Reference proteome</keyword>
<evidence type="ECO:0000313" key="8">
    <source>
        <dbReference type="EMBL" id="KAJ7650971.1"/>
    </source>
</evidence>
<comment type="caution">
    <text evidence="8">The sequence shown here is derived from an EMBL/GenBank/DDBJ whole genome shotgun (WGS) entry which is preliminary data.</text>
</comment>
<dbReference type="EC" id="5.6.2.4" evidence="5"/>
<feature type="domain" description="Helicase ATP-binding" evidence="7">
    <location>
        <begin position="109"/>
        <end position="250"/>
    </location>
</feature>
<evidence type="ECO:0000256" key="3">
    <source>
        <dbReference type="ARBA" id="ARBA00023235"/>
    </source>
</evidence>
<dbReference type="InterPro" id="IPR014001">
    <property type="entry name" value="Helicase_ATP-bd"/>
</dbReference>
<organism evidence="8 9">
    <name type="scientific">Roridomyces roridus</name>
    <dbReference type="NCBI Taxonomy" id="1738132"/>
    <lineage>
        <taxon>Eukaryota</taxon>
        <taxon>Fungi</taxon>
        <taxon>Dikarya</taxon>
        <taxon>Basidiomycota</taxon>
        <taxon>Agaricomycotina</taxon>
        <taxon>Agaricomycetes</taxon>
        <taxon>Agaricomycetidae</taxon>
        <taxon>Agaricales</taxon>
        <taxon>Marasmiineae</taxon>
        <taxon>Mycenaceae</taxon>
        <taxon>Roridomyces</taxon>
    </lineage>
</organism>
<keyword evidence="3" id="KW-0413">Isomerase</keyword>
<dbReference type="PANTHER" id="PTHR13710">
    <property type="entry name" value="DNA HELICASE RECQ FAMILY MEMBER"/>
    <property type="match status" value="1"/>
</dbReference>
<evidence type="ECO:0000256" key="4">
    <source>
        <dbReference type="ARBA" id="ARBA00034617"/>
    </source>
</evidence>
<accession>A0AAD7CKC2</accession>
<dbReference type="GO" id="GO:0005737">
    <property type="term" value="C:cytoplasm"/>
    <property type="evidence" value="ECO:0007669"/>
    <property type="project" value="TreeGrafter"/>
</dbReference>
<evidence type="ECO:0000256" key="2">
    <source>
        <dbReference type="ARBA" id="ARBA00023125"/>
    </source>
</evidence>
<dbReference type="GO" id="GO:0005694">
    <property type="term" value="C:chromosome"/>
    <property type="evidence" value="ECO:0007669"/>
    <property type="project" value="TreeGrafter"/>
</dbReference>
<dbReference type="InterPro" id="IPR027417">
    <property type="entry name" value="P-loop_NTPase"/>
</dbReference>
<dbReference type="SUPFAM" id="SSF52540">
    <property type="entry name" value="P-loop containing nucleoside triphosphate hydrolases"/>
    <property type="match status" value="1"/>
</dbReference>
<dbReference type="Proteomes" id="UP001221142">
    <property type="component" value="Unassembled WGS sequence"/>
</dbReference>
<evidence type="ECO:0000259" key="7">
    <source>
        <dbReference type="PROSITE" id="PS51192"/>
    </source>
</evidence>
<dbReference type="GO" id="GO:0003677">
    <property type="term" value="F:DNA binding"/>
    <property type="evidence" value="ECO:0007669"/>
    <property type="project" value="UniProtKB-KW"/>
</dbReference>
<comment type="catalytic activity">
    <reaction evidence="4">
        <text>Couples ATP hydrolysis with the unwinding of duplex DNA by translocating in the 3'-5' direction.</text>
        <dbReference type="EC" id="5.6.2.4"/>
    </reaction>
</comment>
<dbReference type="AlphaFoldDB" id="A0AAD7CKC2"/>
<dbReference type="GO" id="GO:0005524">
    <property type="term" value="F:ATP binding"/>
    <property type="evidence" value="ECO:0007669"/>
    <property type="project" value="InterPro"/>
</dbReference>
<dbReference type="EMBL" id="JARKIF010000001">
    <property type="protein sequence ID" value="KAJ7650971.1"/>
    <property type="molecule type" value="Genomic_DNA"/>
</dbReference>
<gene>
    <name evidence="8" type="ORF">FB45DRAFT_1018334</name>
</gene>
<feature type="region of interest" description="Disordered" evidence="6">
    <location>
        <begin position="1"/>
        <end position="20"/>
    </location>
</feature>
<dbReference type="PANTHER" id="PTHR13710:SF105">
    <property type="entry name" value="ATP-DEPENDENT DNA HELICASE Q1"/>
    <property type="match status" value="1"/>
</dbReference>